<gene>
    <name evidence="1" type="ORF">FA048_08135</name>
</gene>
<evidence type="ECO:0000313" key="2">
    <source>
        <dbReference type="Proteomes" id="UP000309488"/>
    </source>
</evidence>
<keyword evidence="2" id="KW-1185">Reference proteome</keyword>
<dbReference type="EMBL" id="SWBR01000002">
    <property type="protein sequence ID" value="TKC10159.1"/>
    <property type="molecule type" value="Genomic_DNA"/>
</dbReference>
<accession>A0A4U1CVE4</accession>
<comment type="caution">
    <text evidence="1">The sequence shown here is derived from an EMBL/GenBank/DDBJ whole genome shotgun (WGS) entry which is preliminary data.</text>
</comment>
<sequence length="241" mass="27892">MKVSVKNIKGKQVLEWVASGKAILRNDLRRTDLEDWLDFYVLESGELLLVDKFEKRNGTLYPNFEDYQKMMDRFDQKQSIVAKNTDKATGAFNEFYHVSQSEFEQIIPKSATLLANEFKLDPNKLDYSIESLKVVHREMKKYLRKNDTYDFIDHYFVLITAYCGEIMKREINGEWQITGDGTGRINKVVIVEKENPEYSYLPQLPLNEILSGDAGKGITLLMEVRAHLGKHDFIKGGLLPK</sequence>
<dbReference type="RefSeq" id="WP_136839733.1">
    <property type="nucleotide sequence ID" value="NZ_SWBR01000002.1"/>
</dbReference>
<organism evidence="1 2">
    <name type="scientific">Pedobacter polaris</name>
    <dbReference type="NCBI Taxonomy" id="2571273"/>
    <lineage>
        <taxon>Bacteria</taxon>
        <taxon>Pseudomonadati</taxon>
        <taxon>Bacteroidota</taxon>
        <taxon>Sphingobacteriia</taxon>
        <taxon>Sphingobacteriales</taxon>
        <taxon>Sphingobacteriaceae</taxon>
        <taxon>Pedobacter</taxon>
    </lineage>
</organism>
<dbReference type="Proteomes" id="UP000309488">
    <property type="component" value="Unassembled WGS sequence"/>
</dbReference>
<dbReference type="AlphaFoldDB" id="A0A4U1CVE4"/>
<dbReference type="OrthoDB" id="892620at2"/>
<protein>
    <submittedName>
        <fullName evidence="1">Uncharacterized protein</fullName>
    </submittedName>
</protein>
<name>A0A4U1CVE4_9SPHI</name>
<reference evidence="1 2" key="1">
    <citation type="submission" date="2019-04" db="EMBL/GenBank/DDBJ databases">
        <title>Pedobacter sp. RP-3-22 sp. nov., isolated from Arctic soil.</title>
        <authorList>
            <person name="Dahal R.H."/>
            <person name="Kim D.-U."/>
        </authorList>
    </citation>
    <scope>NUCLEOTIDE SEQUENCE [LARGE SCALE GENOMIC DNA]</scope>
    <source>
        <strain evidence="1 2">RP-3-22</strain>
    </source>
</reference>
<evidence type="ECO:0000313" key="1">
    <source>
        <dbReference type="EMBL" id="TKC10159.1"/>
    </source>
</evidence>
<proteinExistence type="predicted"/>